<name>A0ABT5H1H0_9VIBR</name>
<dbReference type="Proteomes" id="UP001150001">
    <property type="component" value="Unassembled WGS sequence"/>
</dbReference>
<dbReference type="EMBL" id="JAPFIT010000031">
    <property type="protein sequence ID" value="MDC5743044.1"/>
    <property type="molecule type" value="Genomic_DNA"/>
</dbReference>
<reference evidence="1" key="1">
    <citation type="submission" date="2022-11" db="EMBL/GenBank/DDBJ databases">
        <title>Role of the vibriolysin VemA secreted by the emergent pathogen Vibrio europaeus in the colonization of Manila clam mucus.</title>
        <authorList>
            <person name="Martinez C."/>
            <person name="Rodriguez S."/>
            <person name="Vences A."/>
            <person name="Barja J.L."/>
            <person name="Toranzo A.E."/>
            <person name="Dubert J."/>
        </authorList>
    </citation>
    <scope>NUCLEOTIDE SEQUENCE</scope>
    <source>
        <strain evidence="1">3454</strain>
    </source>
</reference>
<keyword evidence="2" id="KW-1185">Reference proteome</keyword>
<proteinExistence type="predicted"/>
<dbReference type="RefSeq" id="WP_272236736.1">
    <property type="nucleotide sequence ID" value="NZ_JAPFIQ010000028.1"/>
</dbReference>
<evidence type="ECO:0000313" key="2">
    <source>
        <dbReference type="Proteomes" id="UP001150001"/>
    </source>
</evidence>
<comment type="caution">
    <text evidence="1">The sequence shown here is derived from an EMBL/GenBank/DDBJ whole genome shotgun (WGS) entry which is preliminary data.</text>
</comment>
<accession>A0ABT5H1H0</accession>
<protein>
    <submittedName>
        <fullName evidence="1">Uncharacterized protein</fullName>
    </submittedName>
</protein>
<organism evidence="1 2">
    <name type="scientific">Vibrio europaeus</name>
    <dbReference type="NCBI Taxonomy" id="300876"/>
    <lineage>
        <taxon>Bacteria</taxon>
        <taxon>Pseudomonadati</taxon>
        <taxon>Pseudomonadota</taxon>
        <taxon>Gammaproteobacteria</taxon>
        <taxon>Vibrionales</taxon>
        <taxon>Vibrionaceae</taxon>
        <taxon>Vibrio</taxon>
        <taxon>Vibrio oreintalis group</taxon>
    </lineage>
</organism>
<sequence>MDSGTMGINWKRAGMDEKRQFFKHLTQQNKTELLERERQVINRYDLSLERLLELKNSEDKFLLTSRLNNYIQSYAMEGARFDSYVRYDIVKQTRQSVSTKRRENKKLSTTITKLICVSEALEIKEMQDAIEEIACVHEQIREYIRTADYFSEHST</sequence>
<evidence type="ECO:0000313" key="1">
    <source>
        <dbReference type="EMBL" id="MDC5743044.1"/>
    </source>
</evidence>
<gene>
    <name evidence="1" type="ORF">OPW20_23575</name>
</gene>